<proteinExistence type="predicted"/>
<protein>
    <submittedName>
        <fullName evidence="2">Uncharacterized protein</fullName>
    </submittedName>
</protein>
<dbReference type="EMBL" id="KN671302">
    <property type="protein sequence ID" value="KHN00033.1"/>
    <property type="molecule type" value="Genomic_DNA"/>
</dbReference>
<accession>A0A0B2NXR5</accession>
<evidence type="ECO:0000256" key="1">
    <source>
        <dbReference type="SAM" id="MobiDB-lite"/>
    </source>
</evidence>
<gene>
    <name evidence="2" type="ORF">glysoja_039263</name>
</gene>
<dbReference type="Proteomes" id="UP000053555">
    <property type="component" value="Unassembled WGS sequence"/>
</dbReference>
<organism evidence="2">
    <name type="scientific">Glycine soja</name>
    <name type="common">Wild soybean</name>
    <dbReference type="NCBI Taxonomy" id="3848"/>
    <lineage>
        <taxon>Eukaryota</taxon>
        <taxon>Viridiplantae</taxon>
        <taxon>Streptophyta</taxon>
        <taxon>Embryophyta</taxon>
        <taxon>Tracheophyta</taxon>
        <taxon>Spermatophyta</taxon>
        <taxon>Magnoliopsida</taxon>
        <taxon>eudicotyledons</taxon>
        <taxon>Gunneridae</taxon>
        <taxon>Pentapetalae</taxon>
        <taxon>rosids</taxon>
        <taxon>fabids</taxon>
        <taxon>Fabales</taxon>
        <taxon>Fabaceae</taxon>
        <taxon>Papilionoideae</taxon>
        <taxon>50 kb inversion clade</taxon>
        <taxon>NPAAA clade</taxon>
        <taxon>indigoferoid/millettioid clade</taxon>
        <taxon>Phaseoleae</taxon>
        <taxon>Glycine</taxon>
        <taxon>Glycine subgen. Soja</taxon>
    </lineage>
</organism>
<name>A0A0B2NXR5_GLYSO</name>
<feature type="region of interest" description="Disordered" evidence="1">
    <location>
        <begin position="39"/>
        <end position="66"/>
    </location>
</feature>
<dbReference type="AlphaFoldDB" id="A0A0B2NXR5"/>
<sequence length="66" mass="8242">MSALRMVPLSKLLFQRLRHEERWDDERKRMQRNWFQVQKGSHEENVQTQNQGRIRREGPAYPWIRH</sequence>
<evidence type="ECO:0000313" key="2">
    <source>
        <dbReference type="EMBL" id="KHN00033.1"/>
    </source>
</evidence>
<reference evidence="2" key="1">
    <citation type="submission" date="2014-07" db="EMBL/GenBank/DDBJ databases">
        <title>Identification of a novel salt tolerance gene in wild soybean by whole-genome sequencing.</title>
        <authorList>
            <person name="Lam H.-M."/>
            <person name="Qi X."/>
            <person name="Li M.-W."/>
            <person name="Liu X."/>
            <person name="Xie M."/>
            <person name="Ni M."/>
            <person name="Xu X."/>
        </authorList>
    </citation>
    <scope>NUCLEOTIDE SEQUENCE [LARGE SCALE GENOMIC DNA]</scope>
    <source>
        <tissue evidence="2">Root</tissue>
    </source>
</reference>